<keyword evidence="1" id="KW-0812">Transmembrane</keyword>
<evidence type="ECO:0000313" key="2">
    <source>
        <dbReference type="EMBL" id="SCU75413.1"/>
    </source>
</evidence>
<keyword evidence="1" id="KW-1133">Transmembrane helix</keyword>
<sequence>MFLVLKGQGESACRRTIGKSVGLVESPTQEDVVVEAFDGRAAQADRRASQGLARQIGGARTAHGAGIQSHVEAVARVAQRDFQIVAPVKAPLRGQRHVPAEATYRPAIADGEEFGGQQLALGVLAVEGGGVAQRQPALGGERHGERHRERGVQQADAVQELVALARSVGHDRFHLGLAVEPGHPETVGERQVELRGAEVVPVQPADLGKGCAALLIQDLGVFDEGVAPAMADAELQAVLLELVALEEVHGPQFGILRVAARLEHLIHAGDALEVIAAVGGGGEGPVAPRHGIEGIEAARAPSALIDVGVMAVADIQEVVQPERVVDAERKIALELAGGGIAAVIERGDELPGFGTPHGDHDVRLAWQLARDDLHLDVLAGYPLHLLQALLQVPHVEQVAGACGERGLPAPAQGFISKAYLADDARDQGKAQHAGGQVLLRDRHTGGGVAPAKNPGAQAPDDGVDAVAADALAGILVQVFLCKAEGVHGQRARAQCADASRQCLWHGKLHAGNGKARRFRWQLRGQRFAFSRGAVQRHVGRLDLAGALVGLFDIALTLALLILLGARTAQRFFDVGRRLAERGTRQKACRSAKQPGEGGGMAMSHQFESANGDGLHSGFEMQPMVVGSGGAISRTIMERCYALIALLQGFTFRDENQMPTNQCTLEFQAGERLFADKDSNAASGRI</sequence>
<gene>
    <name evidence="2" type="ORF">CNECB9_2360010</name>
</gene>
<accession>A0A1K0IDM2</accession>
<dbReference type="AlphaFoldDB" id="A0A1K0IDM2"/>
<name>A0A1K0IDM2_CUPNE</name>
<organism evidence="2">
    <name type="scientific">Cupriavidus necator</name>
    <name type="common">Alcaligenes eutrophus</name>
    <name type="synonym">Ralstonia eutropha</name>
    <dbReference type="NCBI Taxonomy" id="106590"/>
    <lineage>
        <taxon>Bacteria</taxon>
        <taxon>Pseudomonadati</taxon>
        <taxon>Pseudomonadota</taxon>
        <taxon>Betaproteobacteria</taxon>
        <taxon>Burkholderiales</taxon>
        <taxon>Burkholderiaceae</taxon>
        <taxon>Cupriavidus</taxon>
    </lineage>
</organism>
<reference evidence="2" key="1">
    <citation type="submission" date="2016-09" db="EMBL/GenBank/DDBJ databases">
        <authorList>
            <person name="Capua I."/>
            <person name="De Benedictis P."/>
            <person name="Joannis T."/>
            <person name="Lombin L.H."/>
            <person name="Cattoli G."/>
        </authorList>
    </citation>
    <scope>NUCLEOTIDE SEQUENCE</scope>
    <source>
        <strain evidence="2">B9</strain>
    </source>
</reference>
<keyword evidence="1" id="KW-0472">Membrane</keyword>
<feature type="transmembrane region" description="Helical" evidence="1">
    <location>
        <begin position="543"/>
        <end position="563"/>
    </location>
</feature>
<protein>
    <submittedName>
        <fullName evidence="2">Uncharacterized protein</fullName>
    </submittedName>
</protein>
<dbReference type="EMBL" id="FMSH01000153">
    <property type="protein sequence ID" value="SCU75413.1"/>
    <property type="molecule type" value="Genomic_DNA"/>
</dbReference>
<proteinExistence type="predicted"/>
<evidence type="ECO:0000256" key="1">
    <source>
        <dbReference type="SAM" id="Phobius"/>
    </source>
</evidence>